<dbReference type="InterPro" id="IPR008271">
    <property type="entry name" value="Ser/Thr_kinase_AS"/>
</dbReference>
<gene>
    <name evidence="11" type="ORF">DI525_08420</name>
</gene>
<dbReference type="PROSITE" id="PS50011">
    <property type="entry name" value="PROTEIN_KINASE_DOM"/>
    <property type="match status" value="1"/>
</dbReference>
<feature type="binding site" evidence="7">
    <location>
        <position position="54"/>
    </location>
    <ligand>
        <name>ATP</name>
        <dbReference type="ChEBI" id="CHEBI:30616"/>
    </ligand>
</feature>
<dbReference type="EC" id="2.7.11.1" evidence="1"/>
<sequence length="628" mass="65267">MTNDNDLQPDRSDIERVQRLVGTHYRLNWIIGRGGMSTVWLATDNDTGDPVAIKVLKPEYTDNTEFRERFRNEANASSLIDSPNVVHTHAYREVLDAGLTFCFIIMEYVRGESLADVLAREKKLPEKLALDVLQQSALGLQAIHAAGMVHRDIKPGNLLITPDGTVKVADFGIAKAAEAVPLTRTGMVVGTAQYVSPEQAQGMKVGPASDIYSLGVVGYEMLTGQRPFRGDSTVSVAIAHINTTPPALPESIGRITRELIATALRKDPRARYANGAELTMAVAHVRNGDMPPLPETLHQQINQDGMVTPGGPDAPTAMFATNGEPQPTAQFVSPTAPGESIAQVTEQPQTPAPKVRGPAPQPGGTVLPSLGGAATNRGPSDGTRVSPVAQQNAAAPGAAAAATHRPGGTPNRGQSPARNTNKGAAPNKNNNSKATRWLWTLIGLLVLIIVAIGAWMAFAVHRDGGRDETGETVTSVITTVVPGENDDNDTAPAETYQPPQRTNTEQQTNPGTETRPVQPTETGDQGTNNTSGTDNDTTGGNGNNGTTDGNSGNTNTGGNNSNGGTNNGPGNAGNNGSRGNSNGGNSGSGNTNQQNSAINGGTGTGGTTGQGHSSHNGISNGNSARSGV</sequence>
<dbReference type="EMBL" id="QFRA01000024">
    <property type="protein sequence ID" value="PZR03999.1"/>
    <property type="molecule type" value="Genomic_DNA"/>
</dbReference>
<dbReference type="Gene3D" id="3.30.200.20">
    <property type="entry name" value="Phosphorylase Kinase, domain 1"/>
    <property type="match status" value="1"/>
</dbReference>
<dbReference type="CDD" id="cd14014">
    <property type="entry name" value="STKc_PknB_like"/>
    <property type="match status" value="1"/>
</dbReference>
<keyword evidence="9" id="KW-0472">Membrane</keyword>
<accession>A0A2W5SLE5</accession>
<dbReference type="GO" id="GO:0005524">
    <property type="term" value="F:ATP binding"/>
    <property type="evidence" value="ECO:0007669"/>
    <property type="project" value="UniProtKB-UniRule"/>
</dbReference>
<dbReference type="InterPro" id="IPR017441">
    <property type="entry name" value="Protein_kinase_ATP_BS"/>
</dbReference>
<evidence type="ECO:0000256" key="3">
    <source>
        <dbReference type="ARBA" id="ARBA00022679"/>
    </source>
</evidence>
<protein>
    <recommendedName>
        <fullName evidence="1">non-specific serine/threonine protein kinase</fullName>
        <ecNumber evidence="1">2.7.11.1</ecNumber>
    </recommendedName>
</protein>
<feature type="compositionally biased region" description="Polar residues" evidence="8">
    <location>
        <begin position="323"/>
        <end position="333"/>
    </location>
</feature>
<name>A0A2W5SLE5_9CORY</name>
<evidence type="ECO:0000256" key="8">
    <source>
        <dbReference type="SAM" id="MobiDB-lite"/>
    </source>
</evidence>
<dbReference type="GO" id="GO:0004674">
    <property type="term" value="F:protein serine/threonine kinase activity"/>
    <property type="evidence" value="ECO:0007669"/>
    <property type="project" value="UniProtKB-KW"/>
</dbReference>
<evidence type="ECO:0000256" key="1">
    <source>
        <dbReference type="ARBA" id="ARBA00012513"/>
    </source>
</evidence>
<dbReference type="PANTHER" id="PTHR43289">
    <property type="entry name" value="MITOGEN-ACTIVATED PROTEIN KINASE KINASE KINASE 20-RELATED"/>
    <property type="match status" value="1"/>
</dbReference>
<dbReference type="Proteomes" id="UP000249432">
    <property type="component" value="Unassembled WGS sequence"/>
</dbReference>
<dbReference type="RefSeq" id="WP_303735283.1">
    <property type="nucleotide sequence ID" value="NZ_CAKZHK010000004.1"/>
</dbReference>
<evidence type="ECO:0000256" key="4">
    <source>
        <dbReference type="ARBA" id="ARBA00022741"/>
    </source>
</evidence>
<dbReference type="Pfam" id="PF00069">
    <property type="entry name" value="Pkinase"/>
    <property type="match status" value="1"/>
</dbReference>
<feature type="compositionally biased region" description="Polar residues" evidence="8">
    <location>
        <begin position="411"/>
        <end position="431"/>
    </location>
</feature>
<evidence type="ECO:0000256" key="7">
    <source>
        <dbReference type="PROSITE-ProRule" id="PRU10141"/>
    </source>
</evidence>
<dbReference type="SUPFAM" id="SSF56112">
    <property type="entry name" value="Protein kinase-like (PK-like)"/>
    <property type="match status" value="1"/>
</dbReference>
<dbReference type="SMART" id="SM00220">
    <property type="entry name" value="S_TKc"/>
    <property type="match status" value="1"/>
</dbReference>
<evidence type="ECO:0000256" key="6">
    <source>
        <dbReference type="ARBA" id="ARBA00022840"/>
    </source>
</evidence>
<organism evidence="11 12">
    <name type="scientific">Corynebacterium kroppenstedtii</name>
    <dbReference type="NCBI Taxonomy" id="161879"/>
    <lineage>
        <taxon>Bacteria</taxon>
        <taxon>Bacillati</taxon>
        <taxon>Actinomycetota</taxon>
        <taxon>Actinomycetes</taxon>
        <taxon>Mycobacteriales</taxon>
        <taxon>Corynebacteriaceae</taxon>
        <taxon>Corynebacterium</taxon>
    </lineage>
</organism>
<proteinExistence type="predicted"/>
<reference evidence="11 12" key="1">
    <citation type="submission" date="2017-08" db="EMBL/GenBank/DDBJ databases">
        <title>Infants hospitalized years apart are colonized by the same room-sourced microbial strains.</title>
        <authorList>
            <person name="Brooks B."/>
            <person name="Olm M.R."/>
            <person name="Firek B.A."/>
            <person name="Baker R."/>
            <person name="Thomas B.C."/>
            <person name="Morowitz M.J."/>
            <person name="Banfield J.F."/>
        </authorList>
    </citation>
    <scope>NUCLEOTIDE SEQUENCE [LARGE SCALE GENOMIC DNA]</scope>
    <source>
        <strain evidence="11">S2_003_000_R1_3</strain>
    </source>
</reference>
<dbReference type="PROSITE" id="PS00108">
    <property type="entry name" value="PROTEIN_KINASE_ST"/>
    <property type="match status" value="1"/>
</dbReference>
<feature type="region of interest" description="Disordered" evidence="8">
    <location>
        <begin position="311"/>
        <end position="431"/>
    </location>
</feature>
<keyword evidence="2 11" id="KW-0723">Serine/threonine-protein kinase</keyword>
<dbReference type="FunFam" id="1.10.510.10:FF:000021">
    <property type="entry name" value="Serine/threonine protein kinase"/>
    <property type="match status" value="1"/>
</dbReference>
<dbReference type="Gene3D" id="1.10.510.10">
    <property type="entry name" value="Transferase(Phosphotransferase) domain 1"/>
    <property type="match status" value="1"/>
</dbReference>
<keyword evidence="6 7" id="KW-0067">ATP-binding</keyword>
<feature type="compositionally biased region" description="Polar residues" evidence="8">
    <location>
        <begin position="497"/>
        <end position="521"/>
    </location>
</feature>
<keyword evidence="3" id="KW-0808">Transferase</keyword>
<dbReference type="AlphaFoldDB" id="A0A2W5SLE5"/>
<keyword evidence="9" id="KW-0812">Transmembrane</keyword>
<feature type="domain" description="Protein kinase" evidence="10">
    <location>
        <begin position="25"/>
        <end position="287"/>
    </location>
</feature>
<evidence type="ECO:0000313" key="11">
    <source>
        <dbReference type="EMBL" id="PZR03999.1"/>
    </source>
</evidence>
<evidence type="ECO:0000259" key="10">
    <source>
        <dbReference type="PROSITE" id="PS50011"/>
    </source>
</evidence>
<dbReference type="PANTHER" id="PTHR43289:SF6">
    <property type="entry name" value="SERINE_THREONINE-PROTEIN KINASE NEKL-3"/>
    <property type="match status" value="1"/>
</dbReference>
<evidence type="ECO:0000256" key="5">
    <source>
        <dbReference type="ARBA" id="ARBA00022777"/>
    </source>
</evidence>
<dbReference type="InterPro" id="IPR011009">
    <property type="entry name" value="Kinase-like_dom_sf"/>
</dbReference>
<comment type="caution">
    <text evidence="11">The sequence shown here is derived from an EMBL/GenBank/DDBJ whole genome shotgun (WGS) entry which is preliminary data.</text>
</comment>
<feature type="transmembrane region" description="Helical" evidence="9">
    <location>
        <begin position="437"/>
        <end position="458"/>
    </location>
</feature>
<evidence type="ECO:0000256" key="2">
    <source>
        <dbReference type="ARBA" id="ARBA00022527"/>
    </source>
</evidence>
<keyword evidence="5 11" id="KW-0418">Kinase</keyword>
<keyword evidence="4 7" id="KW-0547">Nucleotide-binding</keyword>
<feature type="compositionally biased region" description="Low complexity" evidence="8">
    <location>
        <begin position="389"/>
        <end position="402"/>
    </location>
</feature>
<evidence type="ECO:0000256" key="9">
    <source>
        <dbReference type="SAM" id="Phobius"/>
    </source>
</evidence>
<keyword evidence="9" id="KW-1133">Transmembrane helix</keyword>
<evidence type="ECO:0000313" key="12">
    <source>
        <dbReference type="Proteomes" id="UP000249432"/>
    </source>
</evidence>
<feature type="region of interest" description="Disordered" evidence="8">
    <location>
        <begin position="479"/>
        <end position="628"/>
    </location>
</feature>
<dbReference type="InterPro" id="IPR000719">
    <property type="entry name" value="Prot_kinase_dom"/>
</dbReference>
<dbReference type="PROSITE" id="PS00107">
    <property type="entry name" value="PROTEIN_KINASE_ATP"/>
    <property type="match status" value="1"/>
</dbReference>
<feature type="compositionally biased region" description="Gly residues" evidence="8">
    <location>
        <begin position="600"/>
        <end position="609"/>
    </location>
</feature>
<feature type="compositionally biased region" description="Low complexity" evidence="8">
    <location>
        <begin position="522"/>
        <end position="564"/>
    </location>
</feature>
<feature type="compositionally biased region" description="Low complexity" evidence="8">
    <location>
        <begin position="610"/>
        <end position="628"/>
    </location>
</feature>